<dbReference type="EMBL" id="CM002291">
    <property type="protein sequence ID" value="ESW23572.1"/>
    <property type="molecule type" value="Genomic_DNA"/>
</dbReference>
<protein>
    <submittedName>
        <fullName evidence="1">Uncharacterized protein</fullName>
    </submittedName>
</protein>
<organism evidence="1 2">
    <name type="scientific">Phaseolus vulgaris</name>
    <name type="common">Kidney bean</name>
    <name type="synonym">French bean</name>
    <dbReference type="NCBI Taxonomy" id="3885"/>
    <lineage>
        <taxon>Eukaryota</taxon>
        <taxon>Viridiplantae</taxon>
        <taxon>Streptophyta</taxon>
        <taxon>Embryophyta</taxon>
        <taxon>Tracheophyta</taxon>
        <taxon>Spermatophyta</taxon>
        <taxon>Magnoliopsida</taxon>
        <taxon>eudicotyledons</taxon>
        <taxon>Gunneridae</taxon>
        <taxon>Pentapetalae</taxon>
        <taxon>rosids</taxon>
        <taxon>fabids</taxon>
        <taxon>Fabales</taxon>
        <taxon>Fabaceae</taxon>
        <taxon>Papilionoideae</taxon>
        <taxon>50 kb inversion clade</taxon>
        <taxon>NPAAA clade</taxon>
        <taxon>indigoferoid/millettioid clade</taxon>
        <taxon>Phaseoleae</taxon>
        <taxon>Phaseolus</taxon>
    </lineage>
</organism>
<sequence>MTWSYTMTEASPHRRNSVLLRDFSQCLMTKVHDYDVIGSFDHVYLLLLRHRCWHVRFTLHSINTTLLN</sequence>
<proteinExistence type="predicted"/>
<name>V7C064_PHAVU</name>
<evidence type="ECO:0000313" key="2">
    <source>
        <dbReference type="Proteomes" id="UP000000226"/>
    </source>
</evidence>
<dbReference type="Proteomes" id="UP000000226">
    <property type="component" value="Chromosome 4"/>
</dbReference>
<dbReference type="Gramene" id="ESW23572">
    <property type="protein sequence ID" value="ESW23572"/>
    <property type="gene ID" value="PHAVU_004G058500g"/>
</dbReference>
<reference evidence="2" key="1">
    <citation type="journal article" date="2014" name="Nat. Genet.">
        <title>A reference genome for common bean and genome-wide analysis of dual domestications.</title>
        <authorList>
            <person name="Schmutz J."/>
            <person name="McClean P.E."/>
            <person name="Mamidi S."/>
            <person name="Wu G.A."/>
            <person name="Cannon S.B."/>
            <person name="Grimwood J."/>
            <person name="Jenkins J."/>
            <person name="Shu S."/>
            <person name="Song Q."/>
            <person name="Chavarro C."/>
            <person name="Torres-Torres M."/>
            <person name="Geffroy V."/>
            <person name="Moghaddam S.M."/>
            <person name="Gao D."/>
            <person name="Abernathy B."/>
            <person name="Barry K."/>
            <person name="Blair M."/>
            <person name="Brick M.A."/>
            <person name="Chovatia M."/>
            <person name="Gepts P."/>
            <person name="Goodstein D.M."/>
            <person name="Gonzales M."/>
            <person name="Hellsten U."/>
            <person name="Hyten D.L."/>
            <person name="Jia G."/>
            <person name="Kelly J.D."/>
            <person name="Kudrna D."/>
            <person name="Lee R."/>
            <person name="Richard M.M."/>
            <person name="Miklas P.N."/>
            <person name="Osorno J.M."/>
            <person name="Rodrigues J."/>
            <person name="Thareau V."/>
            <person name="Urrea C.A."/>
            <person name="Wang M."/>
            <person name="Yu Y."/>
            <person name="Zhang M."/>
            <person name="Wing R.A."/>
            <person name="Cregan P.B."/>
            <person name="Rokhsar D.S."/>
            <person name="Jackson S.A."/>
        </authorList>
    </citation>
    <scope>NUCLEOTIDE SEQUENCE [LARGE SCALE GENOMIC DNA]</scope>
    <source>
        <strain evidence="2">cv. G19833</strain>
    </source>
</reference>
<evidence type="ECO:0000313" key="1">
    <source>
        <dbReference type="EMBL" id="ESW23572.1"/>
    </source>
</evidence>
<accession>V7C064</accession>
<keyword evidence="2" id="KW-1185">Reference proteome</keyword>
<dbReference type="AlphaFoldDB" id="V7C064"/>
<gene>
    <name evidence="1" type="ORF">PHAVU_004G058500g</name>
</gene>